<feature type="chain" id="PRO_5012251946" evidence="1">
    <location>
        <begin position="21"/>
        <end position="501"/>
    </location>
</feature>
<keyword evidence="3" id="KW-1185">Reference proteome</keyword>
<dbReference type="EMBL" id="FQZQ01000006">
    <property type="protein sequence ID" value="SHJ26292.1"/>
    <property type="molecule type" value="Genomic_DNA"/>
</dbReference>
<evidence type="ECO:0000313" key="2">
    <source>
        <dbReference type="EMBL" id="SHJ26292.1"/>
    </source>
</evidence>
<name>A0A1M6HVM1_9RHOB</name>
<feature type="signal peptide" evidence="1">
    <location>
        <begin position="1"/>
        <end position="20"/>
    </location>
</feature>
<proteinExistence type="predicted"/>
<dbReference type="Proteomes" id="UP000183982">
    <property type="component" value="Unassembled WGS sequence"/>
</dbReference>
<dbReference type="STRING" id="1470563.SAMN05444000_106168"/>
<accession>A0A1M6HVM1</accession>
<evidence type="ECO:0000256" key="1">
    <source>
        <dbReference type="SAM" id="SignalP"/>
    </source>
</evidence>
<dbReference type="Gene3D" id="2.30.30.40">
    <property type="entry name" value="SH3 Domains"/>
    <property type="match status" value="1"/>
</dbReference>
<protein>
    <submittedName>
        <fullName evidence="2">SH3 domain-containing protein</fullName>
    </submittedName>
</protein>
<dbReference type="AlphaFoldDB" id="A0A1M6HVM1"/>
<keyword evidence="1" id="KW-0732">Signal</keyword>
<dbReference type="InterPro" id="IPR029045">
    <property type="entry name" value="ClpP/crotonase-like_dom_sf"/>
</dbReference>
<dbReference type="SUPFAM" id="SSF52096">
    <property type="entry name" value="ClpP/crotonase"/>
    <property type="match status" value="1"/>
</dbReference>
<sequence>MRYLLKLILTLCFVAPGAWAADLSVSGSDICQTRLSGQITKGDAETLRAWYIDKGLFEGNIHNEALCLDGPGGSLGEALKMSRFLYEFGIRTRLDKNATCLSACAVLFMMGTEYADHGSGDGLNADRRMHVTAQLGFHRPELRLPSGGSVDTEQLGRAYDLAIDTVLEFVRLANFASHSETMIASDLIEVMMERKGENFFYIDTVGKAGRWNIGLEGLTLPRAMDKQAALTACNNLAIWQLRYIDDYNDYSYDDQPDYDEQVEVLTSSKKSFVVFGDFGAMDHHHECIIRLSNFGDGFYELSACGFMDAEGVTIGERRCEDAGVADPMLETWSTDLVPLPDGSRLALLPPGTRLIQADSVARNLELRAVNAEKARDEGLLSFRTRCSGLVMSAQIRGVTSFTNLRSSPGFDGEVVAQIALGERVTPISSEEESFIMAEGASEACRSSCEWMGPGPGGLKALYGTASGLGDINQCFEDNLIWYHVETQSGQQGYLSGKFLRY</sequence>
<gene>
    <name evidence="2" type="ORF">SAMN05444000_106168</name>
</gene>
<dbReference type="RefSeq" id="WP_073251195.1">
    <property type="nucleotide sequence ID" value="NZ_FQZQ01000006.1"/>
</dbReference>
<reference evidence="3" key="1">
    <citation type="submission" date="2016-11" db="EMBL/GenBank/DDBJ databases">
        <authorList>
            <person name="Varghese N."/>
            <person name="Submissions S."/>
        </authorList>
    </citation>
    <scope>NUCLEOTIDE SEQUENCE [LARGE SCALE GENOMIC DNA]</scope>
    <source>
        <strain evidence="3">DSM 100564</strain>
    </source>
</reference>
<evidence type="ECO:0000313" key="3">
    <source>
        <dbReference type="Proteomes" id="UP000183982"/>
    </source>
</evidence>
<organism evidence="2 3">
    <name type="scientific">Shimia gijangensis</name>
    <dbReference type="NCBI Taxonomy" id="1470563"/>
    <lineage>
        <taxon>Bacteria</taxon>
        <taxon>Pseudomonadati</taxon>
        <taxon>Pseudomonadota</taxon>
        <taxon>Alphaproteobacteria</taxon>
        <taxon>Rhodobacterales</taxon>
        <taxon>Roseobacteraceae</taxon>
    </lineage>
</organism>
<dbReference type="OrthoDB" id="7838311at2"/>